<evidence type="ECO:0000313" key="13">
    <source>
        <dbReference type="EMBL" id="KAA8534756.1"/>
    </source>
</evidence>
<dbReference type="GO" id="GO:0005524">
    <property type="term" value="F:ATP binding"/>
    <property type="evidence" value="ECO:0007669"/>
    <property type="project" value="InterPro"/>
</dbReference>
<dbReference type="PANTHER" id="PTHR48007:SF29">
    <property type="entry name" value="POLLEN RECEPTOR-LIKE KINASE 3"/>
    <property type="match status" value="1"/>
</dbReference>
<keyword evidence="3" id="KW-0433">Leucine-rich repeat</keyword>
<dbReference type="SUPFAM" id="SSF52058">
    <property type="entry name" value="L domain-like"/>
    <property type="match status" value="1"/>
</dbReference>
<dbReference type="EMBL" id="CM018040">
    <property type="protein sequence ID" value="KAA8534756.1"/>
    <property type="molecule type" value="Genomic_DNA"/>
</dbReference>
<organism evidence="13 14">
    <name type="scientific">Nyssa sinensis</name>
    <dbReference type="NCBI Taxonomy" id="561372"/>
    <lineage>
        <taxon>Eukaryota</taxon>
        <taxon>Viridiplantae</taxon>
        <taxon>Streptophyta</taxon>
        <taxon>Embryophyta</taxon>
        <taxon>Tracheophyta</taxon>
        <taxon>Spermatophyta</taxon>
        <taxon>Magnoliopsida</taxon>
        <taxon>eudicotyledons</taxon>
        <taxon>Gunneridae</taxon>
        <taxon>Pentapetalae</taxon>
        <taxon>asterids</taxon>
        <taxon>Cornales</taxon>
        <taxon>Nyssaceae</taxon>
        <taxon>Nyssa</taxon>
    </lineage>
</organism>
<dbReference type="Pfam" id="PF00560">
    <property type="entry name" value="LRR_1"/>
    <property type="match status" value="1"/>
</dbReference>
<dbReference type="InterPro" id="IPR032675">
    <property type="entry name" value="LRR_dom_sf"/>
</dbReference>
<keyword evidence="8" id="KW-0325">Glycoprotein</keyword>
<name>A0A5J5AY38_9ASTE</name>
<evidence type="ECO:0000256" key="4">
    <source>
        <dbReference type="ARBA" id="ARBA00022692"/>
    </source>
</evidence>
<comment type="similarity">
    <text evidence="2">Belongs to the RLP family.</text>
</comment>
<dbReference type="AlphaFoldDB" id="A0A5J5AY38"/>
<sequence>MAAVRLLNSHLLLSFLLSLSLSPPSLSIPDYEALLNFKKSLINADSLDSWVPNTTPCNRSAFWHGVHCLRGIVIGIHLAQLDLSGTINIDALQALPGLRAIGLEKNSFSGSMPEFSRLGNLKALFLTRNQFFGEIPNDFFSKMSSLKKLSLSGNKFSGRIPESLARLPHLIELRLEHNEFSGPIPSLGQSSLMLLDLSHNKLEGQIPSSLAKFDSSSYEGNSGLCGKPMGIECNQILQLSPPSTPDDTNSIMAHEKSKMGWVILGLMIVVLLVTILFKMKSEEDRFNMLRKENLDEMVEVYIPGSSRRSTMESNRSNRSSRRGNESSRRGSHHGRSMGDLVVVNEEKGVFGLQDLMKAAAEVLGNGGLGSAYKAVMANGVSVVVKRMKEMNKLNKDVFDVEMRKLGRLRHQNILTPLAYNYTKEEKLLVSEHVPKGSLLYILHGDRGISHAQLNWPTRLKIIQGIACGMGFLHSEFASYQLPHGNLKSSNVLLDSNYKPLLSDYAFYPLINHTSASQSMFAFKSPEAILYQQVSPKSDVYCLGIIILEIITGKFPSQYLNNQKGGTDVVQWVKSALSEKRERELIDPEIASATNSLGQMEKLLRIGASCTEGNPDLRIDMKEAARRIEEIKACLRHSMPGR</sequence>
<evidence type="ECO:0000256" key="5">
    <source>
        <dbReference type="ARBA" id="ARBA00022737"/>
    </source>
</evidence>
<evidence type="ECO:0000259" key="12">
    <source>
        <dbReference type="PROSITE" id="PS50011"/>
    </source>
</evidence>
<keyword evidence="11" id="KW-0732">Signal</keyword>
<dbReference type="GO" id="GO:0004672">
    <property type="term" value="F:protein kinase activity"/>
    <property type="evidence" value="ECO:0007669"/>
    <property type="project" value="InterPro"/>
</dbReference>
<reference evidence="13 14" key="1">
    <citation type="submission" date="2019-09" db="EMBL/GenBank/DDBJ databases">
        <title>A chromosome-level genome assembly of the Chinese tupelo Nyssa sinensis.</title>
        <authorList>
            <person name="Yang X."/>
            <person name="Kang M."/>
            <person name="Yang Y."/>
            <person name="Xiong H."/>
            <person name="Wang M."/>
            <person name="Zhang Z."/>
            <person name="Wang Z."/>
            <person name="Wu H."/>
            <person name="Ma T."/>
            <person name="Liu J."/>
            <person name="Xi Z."/>
        </authorList>
    </citation>
    <scope>NUCLEOTIDE SEQUENCE [LARGE SCALE GENOMIC DNA]</scope>
    <source>
        <strain evidence="13">J267</strain>
        <tissue evidence="13">Leaf</tissue>
    </source>
</reference>
<feature type="region of interest" description="Disordered" evidence="9">
    <location>
        <begin position="305"/>
        <end position="338"/>
    </location>
</feature>
<dbReference type="SUPFAM" id="SSF56112">
    <property type="entry name" value="Protein kinase-like (PK-like)"/>
    <property type="match status" value="1"/>
</dbReference>
<evidence type="ECO:0000256" key="7">
    <source>
        <dbReference type="ARBA" id="ARBA00023136"/>
    </source>
</evidence>
<dbReference type="Gene3D" id="3.80.10.10">
    <property type="entry name" value="Ribonuclease Inhibitor"/>
    <property type="match status" value="2"/>
</dbReference>
<dbReference type="Pfam" id="PF13855">
    <property type="entry name" value="LRR_8"/>
    <property type="match status" value="1"/>
</dbReference>
<dbReference type="CDD" id="cd14066">
    <property type="entry name" value="STKc_IRAK"/>
    <property type="match status" value="1"/>
</dbReference>
<evidence type="ECO:0000256" key="2">
    <source>
        <dbReference type="ARBA" id="ARBA00009592"/>
    </source>
</evidence>
<dbReference type="GO" id="GO:0016020">
    <property type="term" value="C:membrane"/>
    <property type="evidence" value="ECO:0007669"/>
    <property type="project" value="UniProtKB-SubCell"/>
</dbReference>
<evidence type="ECO:0000256" key="1">
    <source>
        <dbReference type="ARBA" id="ARBA00004167"/>
    </source>
</evidence>
<evidence type="ECO:0000256" key="6">
    <source>
        <dbReference type="ARBA" id="ARBA00022989"/>
    </source>
</evidence>
<keyword evidence="7 10" id="KW-0472">Membrane</keyword>
<dbReference type="InterPro" id="IPR000719">
    <property type="entry name" value="Prot_kinase_dom"/>
</dbReference>
<keyword evidence="5" id="KW-0677">Repeat</keyword>
<proteinExistence type="inferred from homology"/>
<feature type="domain" description="Protein kinase" evidence="12">
    <location>
        <begin position="357"/>
        <end position="630"/>
    </location>
</feature>
<dbReference type="PANTHER" id="PTHR48007">
    <property type="entry name" value="LEUCINE-RICH REPEAT RECEPTOR-LIKE PROTEIN KINASE PXC1"/>
    <property type="match status" value="1"/>
</dbReference>
<feature type="signal peptide" evidence="11">
    <location>
        <begin position="1"/>
        <end position="27"/>
    </location>
</feature>
<dbReference type="PROSITE" id="PS50011">
    <property type="entry name" value="PROTEIN_KINASE_DOM"/>
    <property type="match status" value="1"/>
</dbReference>
<dbReference type="Pfam" id="PF08263">
    <property type="entry name" value="LRRNT_2"/>
    <property type="match status" value="1"/>
</dbReference>
<dbReference type="Proteomes" id="UP000325577">
    <property type="component" value="Linkage Group LG17"/>
</dbReference>
<evidence type="ECO:0000313" key="14">
    <source>
        <dbReference type="Proteomes" id="UP000325577"/>
    </source>
</evidence>
<dbReference type="Pfam" id="PF07714">
    <property type="entry name" value="PK_Tyr_Ser-Thr"/>
    <property type="match status" value="1"/>
</dbReference>
<dbReference type="InterPro" id="IPR013210">
    <property type="entry name" value="LRR_N_plant-typ"/>
</dbReference>
<protein>
    <recommendedName>
        <fullName evidence="12">Protein kinase domain-containing protein</fullName>
    </recommendedName>
</protein>
<dbReference type="OrthoDB" id="418615at2759"/>
<dbReference type="Gene3D" id="1.10.510.10">
    <property type="entry name" value="Transferase(Phosphotransferase) domain 1"/>
    <property type="match status" value="1"/>
</dbReference>
<evidence type="ECO:0000256" key="11">
    <source>
        <dbReference type="SAM" id="SignalP"/>
    </source>
</evidence>
<gene>
    <name evidence="13" type="ORF">F0562_029802</name>
</gene>
<evidence type="ECO:0000256" key="9">
    <source>
        <dbReference type="SAM" id="MobiDB-lite"/>
    </source>
</evidence>
<comment type="subcellular location">
    <subcellularLocation>
        <location evidence="1">Membrane</location>
        <topology evidence="1">Single-pass membrane protein</topology>
    </subcellularLocation>
</comment>
<keyword evidence="14" id="KW-1185">Reference proteome</keyword>
<feature type="chain" id="PRO_5023926527" description="Protein kinase domain-containing protein" evidence="11">
    <location>
        <begin position="28"/>
        <end position="641"/>
    </location>
</feature>
<evidence type="ECO:0000256" key="8">
    <source>
        <dbReference type="ARBA" id="ARBA00023180"/>
    </source>
</evidence>
<dbReference type="InterPro" id="IPR046959">
    <property type="entry name" value="PRK1-6/SRF4-like"/>
</dbReference>
<keyword evidence="4 10" id="KW-0812">Transmembrane</keyword>
<dbReference type="FunFam" id="3.80.10.10:FF:000111">
    <property type="entry name" value="LRR receptor-like serine/threonine-protein kinase ERECTA"/>
    <property type="match status" value="1"/>
</dbReference>
<dbReference type="InterPro" id="IPR011009">
    <property type="entry name" value="Kinase-like_dom_sf"/>
</dbReference>
<dbReference type="InterPro" id="IPR001245">
    <property type="entry name" value="Ser-Thr/Tyr_kinase_cat_dom"/>
</dbReference>
<feature type="compositionally biased region" description="Low complexity" evidence="9">
    <location>
        <begin position="305"/>
        <end position="317"/>
    </location>
</feature>
<evidence type="ECO:0000256" key="10">
    <source>
        <dbReference type="SAM" id="Phobius"/>
    </source>
</evidence>
<dbReference type="Gene3D" id="3.30.200.20">
    <property type="entry name" value="Phosphorylase Kinase, domain 1"/>
    <property type="match status" value="1"/>
</dbReference>
<feature type="transmembrane region" description="Helical" evidence="10">
    <location>
        <begin position="259"/>
        <end position="277"/>
    </location>
</feature>
<keyword evidence="6 10" id="KW-1133">Transmembrane helix</keyword>
<dbReference type="InterPro" id="IPR001611">
    <property type="entry name" value="Leu-rich_rpt"/>
</dbReference>
<evidence type="ECO:0000256" key="3">
    <source>
        <dbReference type="ARBA" id="ARBA00022614"/>
    </source>
</evidence>
<accession>A0A5J5AY38</accession>